<reference evidence="1" key="1">
    <citation type="submission" date="2020-02" db="EMBL/GenBank/DDBJ databases">
        <authorList>
            <person name="Meier V. D."/>
        </authorList>
    </citation>
    <scope>NUCLEOTIDE SEQUENCE</scope>
    <source>
        <strain evidence="1">AVDCRST_MAG81</strain>
    </source>
</reference>
<sequence length="52" mass="6211">MRLDRARVVDRLVLDQAHQQRVPVQAVEQRVLDQVLDKLLDLVFVREEPEFE</sequence>
<organism evidence="1">
    <name type="scientific">uncultured Synechococcales cyanobacterium</name>
    <dbReference type="NCBI Taxonomy" id="1936017"/>
    <lineage>
        <taxon>Bacteria</taxon>
        <taxon>Bacillati</taxon>
        <taxon>Cyanobacteriota</taxon>
        <taxon>Cyanophyceae</taxon>
        <taxon>Synechococcales</taxon>
        <taxon>environmental samples</taxon>
    </lineage>
</organism>
<dbReference type="EMBL" id="CADCWO010000040">
    <property type="protein sequence ID" value="CAA9560689.1"/>
    <property type="molecule type" value="Genomic_DNA"/>
</dbReference>
<dbReference type="AlphaFoldDB" id="A0A6J4UV26"/>
<name>A0A6J4UV26_9CYAN</name>
<proteinExistence type="predicted"/>
<gene>
    <name evidence="1" type="ORF">AVDCRST_MAG81-585</name>
</gene>
<protein>
    <submittedName>
        <fullName evidence="1">Uncharacterized protein</fullName>
    </submittedName>
</protein>
<evidence type="ECO:0000313" key="1">
    <source>
        <dbReference type="EMBL" id="CAA9560689.1"/>
    </source>
</evidence>
<accession>A0A6J4UV26</accession>